<dbReference type="Proteomes" id="UP000031366">
    <property type="component" value="Unassembled WGS sequence"/>
</dbReference>
<feature type="transmembrane region" description="Helical" evidence="9">
    <location>
        <begin position="187"/>
        <end position="208"/>
    </location>
</feature>
<dbReference type="RefSeq" id="WP_039632351.1">
    <property type="nucleotide sequence ID" value="NZ_AYSO01000015.1"/>
</dbReference>
<dbReference type="InterPro" id="IPR000515">
    <property type="entry name" value="MetI-like"/>
</dbReference>
<keyword evidence="3 9" id="KW-0813">Transport</keyword>
<comment type="similarity">
    <text evidence="2">Belongs to the binding-protein-dependent transport system permease family. HisMQ subfamily.</text>
</comment>
<protein>
    <submittedName>
        <fullName evidence="11">Amino ABC transporter, permease, 3-TM region, His/Glu/Gln/Arg/opine family domain protein</fullName>
    </submittedName>
</protein>
<dbReference type="NCBIfam" id="TIGR01726">
    <property type="entry name" value="HEQRo_perm_3TM"/>
    <property type="match status" value="1"/>
</dbReference>
<evidence type="ECO:0000259" key="10">
    <source>
        <dbReference type="PROSITE" id="PS50928"/>
    </source>
</evidence>
<dbReference type="STRING" id="29341.RSJ17_13275"/>
<evidence type="ECO:0000256" key="2">
    <source>
        <dbReference type="ARBA" id="ARBA00010072"/>
    </source>
</evidence>
<dbReference type="InterPro" id="IPR010065">
    <property type="entry name" value="AA_ABC_transptr_permease_3TM"/>
</dbReference>
<dbReference type="PANTHER" id="PTHR30614:SF20">
    <property type="entry name" value="GLUTAMINE TRANSPORT SYSTEM PERMEASE PROTEIN GLNP"/>
    <property type="match status" value="1"/>
</dbReference>
<evidence type="ECO:0000256" key="8">
    <source>
        <dbReference type="ARBA" id="ARBA00023136"/>
    </source>
</evidence>
<gene>
    <name evidence="11" type="ORF">U732_1389</name>
</gene>
<evidence type="ECO:0000256" key="1">
    <source>
        <dbReference type="ARBA" id="ARBA00004651"/>
    </source>
</evidence>
<feature type="domain" description="ABC transmembrane type-1" evidence="10">
    <location>
        <begin position="17"/>
        <end position="205"/>
    </location>
</feature>
<feature type="transmembrane region" description="Helical" evidence="9">
    <location>
        <begin position="20"/>
        <end position="43"/>
    </location>
</feature>
<evidence type="ECO:0000256" key="4">
    <source>
        <dbReference type="ARBA" id="ARBA00022475"/>
    </source>
</evidence>
<comment type="caution">
    <text evidence="11">The sequence shown here is derived from an EMBL/GenBank/DDBJ whole genome shotgun (WGS) entry which is preliminary data.</text>
</comment>
<dbReference type="Pfam" id="PF00528">
    <property type="entry name" value="BPD_transp_1"/>
    <property type="match status" value="1"/>
</dbReference>
<dbReference type="GO" id="GO:0022857">
    <property type="term" value="F:transmembrane transporter activity"/>
    <property type="evidence" value="ECO:0007669"/>
    <property type="project" value="InterPro"/>
</dbReference>
<dbReference type="InterPro" id="IPR043429">
    <property type="entry name" value="ArtM/GltK/GlnP/TcyL/YhdX-like"/>
</dbReference>
<dbReference type="SUPFAM" id="SSF161098">
    <property type="entry name" value="MetI-like"/>
    <property type="match status" value="1"/>
</dbReference>
<dbReference type="PROSITE" id="PS50928">
    <property type="entry name" value="ABC_TM1"/>
    <property type="match status" value="1"/>
</dbReference>
<dbReference type="InterPro" id="IPR035906">
    <property type="entry name" value="MetI-like_sf"/>
</dbReference>
<dbReference type="GO" id="GO:0043190">
    <property type="term" value="C:ATP-binding cassette (ABC) transporter complex"/>
    <property type="evidence" value="ECO:0007669"/>
    <property type="project" value="InterPro"/>
</dbReference>
<keyword evidence="12" id="KW-1185">Reference proteome</keyword>
<dbReference type="FunFam" id="1.10.3720.10:FF:000033">
    <property type="entry name" value="Polar amino acid ABC transporter permease"/>
    <property type="match status" value="1"/>
</dbReference>
<evidence type="ECO:0000256" key="9">
    <source>
        <dbReference type="RuleBase" id="RU363032"/>
    </source>
</evidence>
<evidence type="ECO:0000256" key="7">
    <source>
        <dbReference type="ARBA" id="ARBA00022989"/>
    </source>
</evidence>
<keyword evidence="4" id="KW-1003">Cell membrane</keyword>
<evidence type="ECO:0000313" key="12">
    <source>
        <dbReference type="Proteomes" id="UP000031366"/>
    </source>
</evidence>
<evidence type="ECO:0000256" key="6">
    <source>
        <dbReference type="ARBA" id="ARBA00022970"/>
    </source>
</evidence>
<organism evidence="11 12">
    <name type="scientific">Clostridium argentinense CDC 2741</name>
    <dbReference type="NCBI Taxonomy" id="1418104"/>
    <lineage>
        <taxon>Bacteria</taxon>
        <taxon>Bacillati</taxon>
        <taxon>Bacillota</taxon>
        <taxon>Clostridia</taxon>
        <taxon>Eubacteriales</taxon>
        <taxon>Clostridiaceae</taxon>
        <taxon>Clostridium</taxon>
    </lineage>
</organism>
<dbReference type="AlphaFoldDB" id="A0A0C1U1V7"/>
<dbReference type="CDD" id="cd06261">
    <property type="entry name" value="TM_PBP2"/>
    <property type="match status" value="1"/>
</dbReference>
<reference evidence="11 12" key="1">
    <citation type="journal article" date="2015" name="Infect. Genet. Evol.">
        <title>Genomic sequences of six botulinum neurotoxin-producing strains representing three clostridial species illustrate the mobility and diversity of botulinum neurotoxin genes.</title>
        <authorList>
            <person name="Smith T.J."/>
            <person name="Hill K.K."/>
            <person name="Xie G."/>
            <person name="Foley B.T."/>
            <person name="Williamson C.H."/>
            <person name="Foster J.T."/>
            <person name="Johnson S.L."/>
            <person name="Chertkov O."/>
            <person name="Teshima H."/>
            <person name="Gibbons H.S."/>
            <person name="Johnsky L.A."/>
            <person name="Karavis M.A."/>
            <person name="Smith L.A."/>
        </authorList>
    </citation>
    <scope>NUCLEOTIDE SEQUENCE [LARGE SCALE GENOMIC DNA]</scope>
    <source>
        <strain evidence="11 12">CDC 2741</strain>
    </source>
</reference>
<keyword evidence="7 9" id="KW-1133">Transmembrane helix</keyword>
<name>A0A0C1U1V7_9CLOT</name>
<evidence type="ECO:0000256" key="5">
    <source>
        <dbReference type="ARBA" id="ARBA00022692"/>
    </source>
</evidence>
<dbReference type="EMBL" id="AYSO01000015">
    <property type="protein sequence ID" value="KIE46894.1"/>
    <property type="molecule type" value="Genomic_DNA"/>
</dbReference>
<comment type="subcellular location">
    <subcellularLocation>
        <location evidence="1 9">Cell membrane</location>
        <topology evidence="1 9">Multi-pass membrane protein</topology>
    </subcellularLocation>
</comment>
<dbReference type="Gene3D" id="1.10.3720.10">
    <property type="entry name" value="MetI-like"/>
    <property type="match status" value="1"/>
</dbReference>
<proteinExistence type="inferred from homology"/>
<dbReference type="OrthoDB" id="9787841at2"/>
<dbReference type="GO" id="GO:0006865">
    <property type="term" value="P:amino acid transport"/>
    <property type="evidence" value="ECO:0007669"/>
    <property type="project" value="UniProtKB-KW"/>
</dbReference>
<keyword evidence="6" id="KW-0029">Amino-acid transport</keyword>
<dbReference type="PANTHER" id="PTHR30614">
    <property type="entry name" value="MEMBRANE COMPONENT OF AMINO ACID ABC TRANSPORTER"/>
    <property type="match status" value="1"/>
</dbReference>
<sequence length="218" mass="24118">MDFGFLSKYYPFFIEGTKFTIILAFFTVVFGTILGSILSLMKLSKNNFLKFISSSYIEIVRGTPILVQLYIVYYGLPSLGIHFPDMVAAIITLSLNSAAYVAEIVRAGIDAVDKGQKEAARSLGMSNSLTMRLIIMPQALKNILPALGNEFITIIKESSIVSVIGIGELMYKADTIRGNTAQPFEPLIVVAIIYFVLTFTLSKLLGVIERRMKISDNH</sequence>
<keyword evidence="5 9" id="KW-0812">Transmembrane</keyword>
<evidence type="ECO:0000256" key="3">
    <source>
        <dbReference type="ARBA" id="ARBA00022448"/>
    </source>
</evidence>
<accession>A0A0C1U1V7</accession>
<keyword evidence="8 9" id="KW-0472">Membrane</keyword>
<evidence type="ECO:0000313" key="11">
    <source>
        <dbReference type="EMBL" id="KIE46894.1"/>
    </source>
</evidence>